<keyword evidence="1" id="KW-1133">Transmembrane helix</keyword>
<evidence type="ECO:0000313" key="2">
    <source>
        <dbReference type="EMBL" id="CAB5217727.1"/>
    </source>
</evidence>
<keyword evidence="1" id="KW-0472">Membrane</keyword>
<evidence type="ECO:0000256" key="1">
    <source>
        <dbReference type="SAM" id="Phobius"/>
    </source>
</evidence>
<dbReference type="EMBL" id="LR798248">
    <property type="protein sequence ID" value="CAB5217727.1"/>
    <property type="molecule type" value="Genomic_DNA"/>
</dbReference>
<gene>
    <name evidence="2" type="ORF">UFOVP208_7</name>
</gene>
<protein>
    <submittedName>
        <fullName evidence="2">Uncharacterized protein</fullName>
    </submittedName>
</protein>
<keyword evidence="1" id="KW-0812">Transmembrane</keyword>
<organism evidence="2">
    <name type="scientific">uncultured Caudovirales phage</name>
    <dbReference type="NCBI Taxonomy" id="2100421"/>
    <lineage>
        <taxon>Viruses</taxon>
        <taxon>Duplodnaviria</taxon>
        <taxon>Heunggongvirae</taxon>
        <taxon>Uroviricota</taxon>
        <taxon>Caudoviricetes</taxon>
        <taxon>Peduoviridae</taxon>
        <taxon>Maltschvirus</taxon>
        <taxon>Maltschvirus maltsch</taxon>
    </lineage>
</organism>
<sequence>MEIIYACAIAFVWVQILQMPYRFKGKLNTKPFNCQVCMSGWITLLLTGLHWIAIPYMCLAMLLTVFIEGIIRKL</sequence>
<proteinExistence type="predicted"/>
<reference evidence="2" key="1">
    <citation type="submission" date="2020-05" db="EMBL/GenBank/DDBJ databases">
        <authorList>
            <person name="Chiriac C."/>
            <person name="Salcher M."/>
            <person name="Ghai R."/>
            <person name="Kavagutti S V."/>
        </authorList>
    </citation>
    <scope>NUCLEOTIDE SEQUENCE</scope>
</reference>
<feature type="transmembrane region" description="Helical" evidence="1">
    <location>
        <begin position="49"/>
        <end position="71"/>
    </location>
</feature>
<name>A0A6J7WJ11_9CAUD</name>
<accession>A0A6J7WJ11</accession>